<evidence type="ECO:0000259" key="2">
    <source>
        <dbReference type="PROSITE" id="PS50113"/>
    </source>
</evidence>
<proteinExistence type="predicted"/>
<evidence type="ECO:0000259" key="3">
    <source>
        <dbReference type="PROSITE" id="PS50887"/>
    </source>
</evidence>
<dbReference type="AlphaFoldDB" id="A0A1L3ZR22"/>
<dbReference type="SMART" id="SM00091">
    <property type="entry name" value="PAS"/>
    <property type="match status" value="1"/>
</dbReference>
<feature type="domain" description="GGDEF" evidence="3">
    <location>
        <begin position="169"/>
        <end position="302"/>
    </location>
</feature>
<dbReference type="OrthoDB" id="9812260at2"/>
<keyword evidence="5" id="KW-1185">Reference proteome</keyword>
<dbReference type="KEGG" id="sphj:BSL82_01070"/>
<dbReference type="PANTHER" id="PTHR44757:SF2">
    <property type="entry name" value="BIOFILM ARCHITECTURE MAINTENANCE PROTEIN MBAA"/>
    <property type="match status" value="1"/>
</dbReference>
<dbReference type="SMART" id="SM00086">
    <property type="entry name" value="PAC"/>
    <property type="match status" value="1"/>
</dbReference>
<dbReference type="STRING" id="1921510.BSL82_01070"/>
<dbReference type="InterPro" id="IPR000014">
    <property type="entry name" value="PAS"/>
</dbReference>
<dbReference type="SUPFAM" id="SSF55785">
    <property type="entry name" value="PYP-like sensor domain (PAS domain)"/>
    <property type="match status" value="1"/>
</dbReference>
<dbReference type="Pfam" id="PF08447">
    <property type="entry name" value="PAS_3"/>
    <property type="match status" value="1"/>
</dbReference>
<feature type="domain" description="PAS" evidence="1">
    <location>
        <begin position="11"/>
        <end position="81"/>
    </location>
</feature>
<evidence type="ECO:0000259" key="1">
    <source>
        <dbReference type="PROSITE" id="PS50112"/>
    </source>
</evidence>
<dbReference type="GO" id="GO:0003824">
    <property type="term" value="F:catalytic activity"/>
    <property type="evidence" value="ECO:0007669"/>
    <property type="project" value="UniProtKB-ARBA"/>
</dbReference>
<dbReference type="PANTHER" id="PTHR44757">
    <property type="entry name" value="DIGUANYLATE CYCLASE DGCP"/>
    <property type="match status" value="1"/>
</dbReference>
<dbReference type="InterPro" id="IPR029787">
    <property type="entry name" value="Nucleotide_cyclase"/>
</dbReference>
<dbReference type="PROSITE" id="PS50112">
    <property type="entry name" value="PAS"/>
    <property type="match status" value="1"/>
</dbReference>
<dbReference type="CDD" id="cd00130">
    <property type="entry name" value="PAS"/>
    <property type="match status" value="1"/>
</dbReference>
<dbReference type="PROSITE" id="PS50113">
    <property type="entry name" value="PAC"/>
    <property type="match status" value="1"/>
</dbReference>
<dbReference type="InterPro" id="IPR052155">
    <property type="entry name" value="Biofilm_reg_signaling"/>
</dbReference>
<dbReference type="InterPro" id="IPR000700">
    <property type="entry name" value="PAS-assoc_C"/>
</dbReference>
<evidence type="ECO:0008006" key="6">
    <source>
        <dbReference type="Google" id="ProtNLM"/>
    </source>
</evidence>
<feature type="domain" description="PAC" evidence="2">
    <location>
        <begin position="85"/>
        <end position="137"/>
    </location>
</feature>
<dbReference type="NCBIfam" id="TIGR00229">
    <property type="entry name" value="sensory_box"/>
    <property type="match status" value="1"/>
</dbReference>
<dbReference type="FunFam" id="3.30.70.270:FF:000001">
    <property type="entry name" value="Diguanylate cyclase domain protein"/>
    <property type="match status" value="1"/>
</dbReference>
<name>A0A1L3ZR22_9SPHN</name>
<sequence>MDADTGECSFGDGFYQSLLNDSPVGFALVSTDGRWLRVNRAISRLLGYSPEELSKLNFQKLTHPDDLEADLQLVDDLIAGRRENYRLEKRYVRKDGSIVWGLLSVSMSRDERGRPAHFISQIVDMTDVREIQRELEHKALHDPLTGLPNRRKFQMTLTEALESARRTGKEHCLCFMDLDGFKAVNDTAGHEYGDMVLVAVSRELEKSIRSGDQVARFGGDEFGIILFDCGVETGRVILERLRKRVSAVTIGRNRNLDPVTASIGVAAITPTTASARDALRRADLACYEAKRAGRNVVRVHGASVPPSNVIGFQGRGSAASSRLSA</sequence>
<dbReference type="InterPro" id="IPR001610">
    <property type="entry name" value="PAC"/>
</dbReference>
<dbReference type="Gene3D" id="3.30.450.20">
    <property type="entry name" value="PAS domain"/>
    <property type="match status" value="1"/>
</dbReference>
<dbReference type="InterPro" id="IPR000160">
    <property type="entry name" value="GGDEF_dom"/>
</dbReference>
<dbReference type="EMBL" id="CP018221">
    <property type="protein sequence ID" value="API58060.1"/>
    <property type="molecule type" value="Genomic_DNA"/>
</dbReference>
<dbReference type="Proteomes" id="UP000182063">
    <property type="component" value="Chromosome"/>
</dbReference>
<reference evidence="5" key="1">
    <citation type="submission" date="2016-11" db="EMBL/GenBank/DDBJ databases">
        <title>Complete Genome Sequence of alachlor-degrading Sphingomonas sp. strain JJ-A5.</title>
        <authorList>
            <person name="Lee H."/>
            <person name="Ka J.-O."/>
        </authorList>
    </citation>
    <scope>NUCLEOTIDE SEQUENCE [LARGE SCALE GENOMIC DNA]</scope>
    <source>
        <strain evidence="5">JJ-A5</strain>
    </source>
</reference>
<gene>
    <name evidence="4" type="ORF">BSL82_01070</name>
</gene>
<dbReference type="SMART" id="SM00267">
    <property type="entry name" value="GGDEF"/>
    <property type="match status" value="1"/>
</dbReference>
<protein>
    <recommendedName>
        <fullName evidence="6">Diguanylate cyclase</fullName>
    </recommendedName>
</protein>
<dbReference type="CDD" id="cd01949">
    <property type="entry name" value="GGDEF"/>
    <property type="match status" value="1"/>
</dbReference>
<dbReference type="RefSeq" id="WP_072595636.1">
    <property type="nucleotide sequence ID" value="NZ_CP018221.1"/>
</dbReference>
<accession>A0A1L3ZR22</accession>
<dbReference type="Gene3D" id="3.30.70.270">
    <property type="match status" value="1"/>
</dbReference>
<evidence type="ECO:0000313" key="4">
    <source>
        <dbReference type="EMBL" id="API58060.1"/>
    </source>
</evidence>
<evidence type="ECO:0000313" key="5">
    <source>
        <dbReference type="Proteomes" id="UP000182063"/>
    </source>
</evidence>
<organism evidence="4 5">
    <name type="scientific">Tardibacter chloracetimidivorans</name>
    <dbReference type="NCBI Taxonomy" id="1921510"/>
    <lineage>
        <taxon>Bacteria</taxon>
        <taxon>Pseudomonadati</taxon>
        <taxon>Pseudomonadota</taxon>
        <taxon>Alphaproteobacteria</taxon>
        <taxon>Sphingomonadales</taxon>
        <taxon>Sphingomonadaceae</taxon>
        <taxon>Tardibacter</taxon>
    </lineage>
</organism>
<dbReference type="PROSITE" id="PS50887">
    <property type="entry name" value="GGDEF"/>
    <property type="match status" value="1"/>
</dbReference>
<dbReference type="Pfam" id="PF00990">
    <property type="entry name" value="GGDEF"/>
    <property type="match status" value="1"/>
</dbReference>
<dbReference type="InterPro" id="IPR043128">
    <property type="entry name" value="Rev_trsase/Diguanyl_cyclase"/>
</dbReference>
<dbReference type="InterPro" id="IPR013655">
    <property type="entry name" value="PAS_fold_3"/>
</dbReference>
<dbReference type="InterPro" id="IPR035965">
    <property type="entry name" value="PAS-like_dom_sf"/>
</dbReference>
<dbReference type="SUPFAM" id="SSF55073">
    <property type="entry name" value="Nucleotide cyclase"/>
    <property type="match status" value="1"/>
</dbReference>
<dbReference type="NCBIfam" id="TIGR00254">
    <property type="entry name" value="GGDEF"/>
    <property type="match status" value="1"/>
</dbReference>